<dbReference type="Gene3D" id="1.10.274.110">
    <property type="match status" value="1"/>
</dbReference>
<dbReference type="EMBL" id="JBHSPB010000003">
    <property type="protein sequence ID" value="MFC5719609.1"/>
    <property type="molecule type" value="Genomic_DNA"/>
</dbReference>
<dbReference type="SUPFAM" id="SSF57938">
    <property type="entry name" value="DnaJ/Hsp40 cysteine-rich domain"/>
    <property type="match status" value="1"/>
</dbReference>
<keyword evidence="3" id="KW-1185">Reference proteome</keyword>
<accession>A0ABW0YSS1</accession>
<feature type="chain" id="PRO_5046792648" description="50S ribosomal protein L37e" evidence="1">
    <location>
        <begin position="23"/>
        <end position="76"/>
    </location>
</feature>
<evidence type="ECO:0008006" key="4">
    <source>
        <dbReference type="Google" id="ProtNLM"/>
    </source>
</evidence>
<sequence length="76" mass="8412">MPALIVLALCYAVLCAASPFGACRACKGWGAKVHQTRTGRLKRGRMCRRCGGHGMRLRVGRRLYNAASRLHREGTR</sequence>
<reference evidence="3" key="1">
    <citation type="journal article" date="2019" name="Int. J. Syst. Evol. Microbiol.">
        <title>The Global Catalogue of Microorganisms (GCM) 10K type strain sequencing project: providing services to taxonomists for standard genome sequencing and annotation.</title>
        <authorList>
            <consortium name="The Broad Institute Genomics Platform"/>
            <consortium name="The Broad Institute Genome Sequencing Center for Infectious Disease"/>
            <person name="Wu L."/>
            <person name="Ma J."/>
        </authorList>
    </citation>
    <scope>NUCLEOTIDE SEQUENCE [LARGE SCALE GENOMIC DNA]</scope>
    <source>
        <strain evidence="3">CGMCC 4.7304</strain>
    </source>
</reference>
<comment type="caution">
    <text evidence="2">The sequence shown here is derived from an EMBL/GenBank/DDBJ whole genome shotgun (WGS) entry which is preliminary data.</text>
</comment>
<gene>
    <name evidence="2" type="ORF">ACFP1Z_05375</name>
</gene>
<dbReference type="RefSeq" id="WP_390314717.1">
    <property type="nucleotide sequence ID" value="NZ_JBHSPB010000003.1"/>
</dbReference>
<keyword evidence="1" id="KW-0732">Signal</keyword>
<dbReference type="InterPro" id="IPR036410">
    <property type="entry name" value="HSP_DnaJ_Cys-rich_dom_sf"/>
</dbReference>
<dbReference type="Proteomes" id="UP001596083">
    <property type="component" value="Unassembled WGS sequence"/>
</dbReference>
<name>A0ABW0YSS1_9ACTN</name>
<evidence type="ECO:0000313" key="3">
    <source>
        <dbReference type="Proteomes" id="UP001596083"/>
    </source>
</evidence>
<evidence type="ECO:0000313" key="2">
    <source>
        <dbReference type="EMBL" id="MFC5719609.1"/>
    </source>
</evidence>
<dbReference type="InterPro" id="IPR038500">
    <property type="entry name" value="Antitermination_sf"/>
</dbReference>
<protein>
    <recommendedName>
        <fullName evidence="4">50S ribosomal protein L37e</fullName>
    </recommendedName>
</protein>
<proteinExistence type="predicted"/>
<feature type="signal peptide" evidence="1">
    <location>
        <begin position="1"/>
        <end position="22"/>
    </location>
</feature>
<evidence type="ECO:0000256" key="1">
    <source>
        <dbReference type="SAM" id="SignalP"/>
    </source>
</evidence>
<organism evidence="2 3">
    <name type="scientific">Streptomyces gamaensis</name>
    <dbReference type="NCBI Taxonomy" id="1763542"/>
    <lineage>
        <taxon>Bacteria</taxon>
        <taxon>Bacillati</taxon>
        <taxon>Actinomycetota</taxon>
        <taxon>Actinomycetes</taxon>
        <taxon>Kitasatosporales</taxon>
        <taxon>Streptomycetaceae</taxon>
        <taxon>Streptomyces</taxon>
    </lineage>
</organism>